<evidence type="ECO:0000256" key="1">
    <source>
        <dbReference type="SAM" id="MobiDB-lite"/>
    </source>
</evidence>
<sequence>MICEITTSKSWVHTGAAAASAGASLRPGWNGDENSPLLQWRLPRTKTSHADSQP</sequence>
<protein>
    <submittedName>
        <fullName evidence="2">Uncharacterized protein</fullName>
    </submittedName>
</protein>
<proteinExistence type="predicted"/>
<dbReference type="Proteomes" id="UP000001075">
    <property type="component" value="Unassembled WGS sequence"/>
</dbReference>
<dbReference type="AlphaFoldDB" id="G3HPR9"/>
<organism evidence="2 3">
    <name type="scientific">Cricetulus griseus</name>
    <name type="common">Chinese hamster</name>
    <name type="synonym">Cricetulus barabensis griseus</name>
    <dbReference type="NCBI Taxonomy" id="10029"/>
    <lineage>
        <taxon>Eukaryota</taxon>
        <taxon>Metazoa</taxon>
        <taxon>Chordata</taxon>
        <taxon>Craniata</taxon>
        <taxon>Vertebrata</taxon>
        <taxon>Euteleostomi</taxon>
        <taxon>Mammalia</taxon>
        <taxon>Eutheria</taxon>
        <taxon>Euarchontoglires</taxon>
        <taxon>Glires</taxon>
        <taxon>Rodentia</taxon>
        <taxon>Myomorpha</taxon>
        <taxon>Muroidea</taxon>
        <taxon>Cricetidae</taxon>
        <taxon>Cricetinae</taxon>
        <taxon>Cricetulus</taxon>
    </lineage>
</organism>
<evidence type="ECO:0000313" key="2">
    <source>
        <dbReference type="EMBL" id="EGW03691.1"/>
    </source>
</evidence>
<dbReference type="InParanoid" id="G3HPR9"/>
<gene>
    <name evidence="2" type="ORF">I79_012786</name>
</gene>
<name>G3HPR9_CRIGR</name>
<reference evidence="3" key="1">
    <citation type="journal article" date="2011" name="Nat. Biotechnol.">
        <title>The genomic sequence of the Chinese hamster ovary (CHO)-K1 cell line.</title>
        <authorList>
            <person name="Xu X."/>
            <person name="Nagarajan H."/>
            <person name="Lewis N.E."/>
            <person name="Pan S."/>
            <person name="Cai Z."/>
            <person name="Liu X."/>
            <person name="Chen W."/>
            <person name="Xie M."/>
            <person name="Wang W."/>
            <person name="Hammond S."/>
            <person name="Andersen M.R."/>
            <person name="Neff N."/>
            <person name="Passarelli B."/>
            <person name="Koh W."/>
            <person name="Fan H.C."/>
            <person name="Wang J."/>
            <person name="Gui Y."/>
            <person name="Lee K.H."/>
            <person name="Betenbaugh M.J."/>
            <person name="Quake S.R."/>
            <person name="Famili I."/>
            <person name="Palsson B.O."/>
            <person name="Wang J."/>
        </authorList>
    </citation>
    <scope>NUCLEOTIDE SEQUENCE [LARGE SCALE GENOMIC DNA]</scope>
    <source>
        <strain evidence="3">CHO K1 cell line</strain>
    </source>
</reference>
<evidence type="ECO:0000313" key="3">
    <source>
        <dbReference type="Proteomes" id="UP000001075"/>
    </source>
</evidence>
<dbReference type="EMBL" id="JH000588">
    <property type="protein sequence ID" value="EGW03691.1"/>
    <property type="molecule type" value="Genomic_DNA"/>
</dbReference>
<accession>G3HPR9</accession>
<feature type="region of interest" description="Disordered" evidence="1">
    <location>
        <begin position="21"/>
        <end position="54"/>
    </location>
</feature>